<protein>
    <recommendedName>
        <fullName evidence="2">Kazal-like domain-containing protein</fullName>
    </recommendedName>
</protein>
<evidence type="ECO:0000259" key="2">
    <source>
        <dbReference type="PROSITE" id="PS51465"/>
    </source>
</evidence>
<dbReference type="AlphaFoldDB" id="A0A061RWJ8"/>
<dbReference type="EMBL" id="GBEZ01008269">
    <property type="protein sequence ID" value="JAC77262.1"/>
    <property type="molecule type" value="Transcribed_RNA"/>
</dbReference>
<proteinExistence type="predicted"/>
<name>A0A061RWJ8_9CHLO</name>
<feature type="region of interest" description="Disordered" evidence="1">
    <location>
        <begin position="283"/>
        <end position="322"/>
    </location>
</feature>
<feature type="compositionally biased region" description="Low complexity" evidence="1">
    <location>
        <begin position="291"/>
        <end position="302"/>
    </location>
</feature>
<feature type="domain" description="Kazal-like" evidence="2">
    <location>
        <begin position="630"/>
        <end position="678"/>
    </location>
</feature>
<organism evidence="3">
    <name type="scientific">Tetraselmis sp. GSL018</name>
    <dbReference type="NCBI Taxonomy" id="582737"/>
    <lineage>
        <taxon>Eukaryota</taxon>
        <taxon>Viridiplantae</taxon>
        <taxon>Chlorophyta</taxon>
        <taxon>core chlorophytes</taxon>
        <taxon>Chlorodendrophyceae</taxon>
        <taxon>Chlorodendrales</taxon>
        <taxon>Chlorodendraceae</taxon>
        <taxon>Tetraselmis</taxon>
    </lineage>
</organism>
<sequence length="678" mass="71769">MKFDNVSTPNKTIMNTCHVMLVFLLLFGVLSSTSLSATLPAELPLTMKRFFGKLPQRGQARAVTSAGSRYDTCRLPEWLPSMQIMNTTVYLGAGAFTGTQACGMCIAYRGHGEDEIKYGIVGGWCPTCRSADLGLPASDGRFSVKGNVVWAPVQCNTQCFGLIYELVFNARERRLWLKVLQTRVPFVSVHIMLNGKAVPMELQKNSFWEVPPEMLEGPIPPPNLRLNMKSALGDRLDDDVISLEWRMFGDGRLYAMRSLQLPVSKHYASMVAEEPHCSALGSVLQGGGSDGEAATAADSAETPADVHEADPSTSQSVPPAASGPTDQCHSCSGFSPVCSAGGEVYYNLCHAVECMGVDPSAVSAAHCRPQPQPQPSSDAAQDEVCSRCSADGLQPVCSESGLEVYVNECFAVECRGVDAATVSADFCKGAATGEESGQAPAGAAEVEEESSKCMTCSEQGLDQVCSKSGQEIYVNRCFAEECLGISPTSISSEFCIDSEPSSAQPSGIQTDQCADCADEGLNQVCSRSVGEVYANRCIAVKCFGLDPNSVSPAFCQQPTAETIAPEHEQGEDRCSSCMGQGINQVCSRSGSEVYANLCYAVHCMGLNPSSVSAEFCDGGGSARAAKPGAAAPQQLCSECAQEGYHPVCSASGKTFANDCFAVACHDVDPNDITPGPCP</sequence>
<dbReference type="InterPro" id="IPR002350">
    <property type="entry name" value="Kazal_dom"/>
</dbReference>
<evidence type="ECO:0000313" key="3">
    <source>
        <dbReference type="EMBL" id="JAC77262.1"/>
    </source>
</evidence>
<dbReference type="PROSITE" id="PS51465">
    <property type="entry name" value="KAZAL_2"/>
    <property type="match status" value="1"/>
</dbReference>
<evidence type="ECO:0000256" key="1">
    <source>
        <dbReference type="SAM" id="MobiDB-lite"/>
    </source>
</evidence>
<gene>
    <name evidence="3" type="ORF">TSPGSL018_18144</name>
</gene>
<reference evidence="3" key="1">
    <citation type="submission" date="2014-05" db="EMBL/GenBank/DDBJ databases">
        <title>The transcriptome of the halophilic microalga Tetraselmis sp. GSL018 isolated from the Great Salt Lake, Utah.</title>
        <authorList>
            <person name="Jinkerson R.E."/>
            <person name="D'Adamo S."/>
            <person name="Posewitz M.C."/>
        </authorList>
    </citation>
    <scope>NUCLEOTIDE SEQUENCE</scope>
    <source>
        <strain evidence="3">GSL018</strain>
    </source>
</reference>
<accession>A0A061RWJ8</accession>